<sequence length="268" mass="29518">MSSRAPPPGVTPTPPPWSLRAKLYVFISSLKPVNSEDPVLRGLPPGSYNPSETLHPSALALLNGSPQWNGGRAVVVLARYDHSPVGPYDELIMTCKGFSNPYQKGTSGRITNIYVSSLQSAWNGRKNWNIPEHLARFKFVPSGPNTSDFEVSLPDVEEPFFTASLTDSRLPAIPISPRIVRAFTGLVQPPLLSELPEDTQITTNDEWLSIAPLHDGRWQLAYIHPSEGGHASYGDGLHFPQFKSFWIGAKFTGTLQYPNSVQLRTTVE</sequence>
<dbReference type="EMBL" id="JAKELL010000008">
    <property type="protein sequence ID" value="KAH8996825.1"/>
    <property type="molecule type" value="Genomic_DNA"/>
</dbReference>
<dbReference type="Gene3D" id="2.40.400.10">
    <property type="entry name" value="Acetoacetate decarboxylase-like"/>
    <property type="match status" value="1"/>
</dbReference>
<keyword evidence="2" id="KW-1185">Reference proteome</keyword>
<evidence type="ECO:0000313" key="2">
    <source>
        <dbReference type="Proteomes" id="UP001201163"/>
    </source>
</evidence>
<accession>A0AAD4LQW3</accession>
<dbReference type="Proteomes" id="UP001201163">
    <property type="component" value="Unassembled WGS sequence"/>
</dbReference>
<dbReference type="AlphaFoldDB" id="A0AAD4LQW3"/>
<dbReference type="PANTHER" id="PTHR40518:SF1">
    <property type="entry name" value="ACETOACETATE DECARBOXYLASE"/>
    <property type="match status" value="1"/>
</dbReference>
<dbReference type="PANTHER" id="PTHR40518">
    <property type="entry name" value="ACETOACETATE DECARBOXYLASE"/>
    <property type="match status" value="1"/>
</dbReference>
<name>A0AAD4LQW3_9AGAM</name>
<protein>
    <submittedName>
        <fullName evidence="1">Uncharacterized protein</fullName>
    </submittedName>
</protein>
<dbReference type="SUPFAM" id="SSF160104">
    <property type="entry name" value="Acetoacetate decarboxylase-like"/>
    <property type="match status" value="1"/>
</dbReference>
<dbReference type="InterPro" id="IPR023375">
    <property type="entry name" value="ADC_dom_sf"/>
</dbReference>
<organism evidence="1 2">
    <name type="scientific">Lactarius akahatsu</name>
    <dbReference type="NCBI Taxonomy" id="416441"/>
    <lineage>
        <taxon>Eukaryota</taxon>
        <taxon>Fungi</taxon>
        <taxon>Dikarya</taxon>
        <taxon>Basidiomycota</taxon>
        <taxon>Agaricomycotina</taxon>
        <taxon>Agaricomycetes</taxon>
        <taxon>Russulales</taxon>
        <taxon>Russulaceae</taxon>
        <taxon>Lactarius</taxon>
    </lineage>
</organism>
<evidence type="ECO:0000313" key="1">
    <source>
        <dbReference type="EMBL" id="KAH8996825.1"/>
    </source>
</evidence>
<comment type="caution">
    <text evidence="1">The sequence shown here is derived from an EMBL/GenBank/DDBJ whole genome shotgun (WGS) entry which is preliminary data.</text>
</comment>
<proteinExistence type="predicted"/>
<reference evidence="1" key="1">
    <citation type="submission" date="2022-01" db="EMBL/GenBank/DDBJ databases">
        <title>Comparative genomics reveals a dynamic genome evolution in the ectomycorrhizal milk-cap (Lactarius) mushrooms.</title>
        <authorList>
            <consortium name="DOE Joint Genome Institute"/>
            <person name="Lebreton A."/>
            <person name="Tang N."/>
            <person name="Kuo A."/>
            <person name="LaButti K."/>
            <person name="Drula E."/>
            <person name="Barry K."/>
            <person name="Clum A."/>
            <person name="Lipzen A."/>
            <person name="Mousain D."/>
            <person name="Ng V."/>
            <person name="Wang R."/>
            <person name="Wang X."/>
            <person name="Dai Y."/>
            <person name="Henrissat B."/>
            <person name="Grigoriev I.V."/>
            <person name="Guerin-Laguette A."/>
            <person name="Yu F."/>
            <person name="Martin F.M."/>
        </authorList>
    </citation>
    <scope>NUCLEOTIDE SEQUENCE</scope>
    <source>
        <strain evidence="1">QP</strain>
    </source>
</reference>
<gene>
    <name evidence="1" type="ORF">EDB92DRAFT_1793612</name>
</gene>